<dbReference type="AlphaFoldDB" id="A0A8J5XXY2"/>
<reference evidence="2" key="1">
    <citation type="submission" date="2021-05" db="EMBL/GenBank/DDBJ databases">
        <title>The genome of the haptophyte Pavlova lutheri (Diacronema luteri, Pavlovales) - a model for lipid biosynthesis in eukaryotic algae.</title>
        <authorList>
            <person name="Hulatt C.J."/>
            <person name="Posewitz M.C."/>
        </authorList>
    </citation>
    <scope>NUCLEOTIDE SEQUENCE</scope>
    <source>
        <strain evidence="2">NIVA-4/92</strain>
    </source>
</reference>
<dbReference type="Pfam" id="PF15043">
    <property type="entry name" value="CNRIP1"/>
    <property type="match status" value="1"/>
</dbReference>
<dbReference type="OrthoDB" id="10355850at2759"/>
<feature type="compositionally biased region" description="Basic and acidic residues" evidence="1">
    <location>
        <begin position="71"/>
        <end position="82"/>
    </location>
</feature>
<proteinExistence type="predicted"/>
<accession>A0A8J5XXY2</accession>
<gene>
    <name evidence="2" type="ORF">KFE25_006405</name>
</gene>
<evidence type="ECO:0000313" key="3">
    <source>
        <dbReference type="Proteomes" id="UP000751190"/>
    </source>
</evidence>
<dbReference type="Proteomes" id="UP000751190">
    <property type="component" value="Unassembled WGS sequence"/>
</dbReference>
<name>A0A8J5XXY2_DIALT</name>
<comment type="caution">
    <text evidence="2">The sequence shown here is derived from an EMBL/GenBank/DDBJ whole genome shotgun (WGS) entry which is preliminary data.</text>
</comment>
<dbReference type="InterPro" id="IPR029204">
    <property type="entry name" value="CNRIP1"/>
</dbReference>
<dbReference type="EMBL" id="JAGTXO010000002">
    <property type="protein sequence ID" value="KAG8469950.1"/>
    <property type="molecule type" value="Genomic_DNA"/>
</dbReference>
<sequence length="278" mass="30688">MSGARREDVDEDERSEGRSAEADGEEEDDETANSREANGAARDAADNVAGDDRRVAPRRSAGADTDEEAEGDRVEPHAEPMSRHAPINPTADSAPNPVVAEPIEVEGPAELFEFRLQICAHDAQGGLVAVHTKCERDETFPSRNTVKVANKQSYVLVFQVANTRVPFDSLLAVRVGEFDVPITKQLRSNNEFVCEGVWDTADIAPTGNGYRIQMPVRVAYLLGNEKYCRETEFILQMKVYDAKDAKKAQQGGTPLDCISCKFYRNSSRSVNYPTFLKT</sequence>
<feature type="region of interest" description="Disordered" evidence="1">
    <location>
        <begin position="1"/>
        <end position="97"/>
    </location>
</feature>
<evidence type="ECO:0000313" key="2">
    <source>
        <dbReference type="EMBL" id="KAG8469950.1"/>
    </source>
</evidence>
<organism evidence="2 3">
    <name type="scientific">Diacronema lutheri</name>
    <name type="common">Unicellular marine alga</name>
    <name type="synonym">Monochrysis lutheri</name>
    <dbReference type="NCBI Taxonomy" id="2081491"/>
    <lineage>
        <taxon>Eukaryota</taxon>
        <taxon>Haptista</taxon>
        <taxon>Haptophyta</taxon>
        <taxon>Pavlovophyceae</taxon>
        <taxon>Pavlovales</taxon>
        <taxon>Pavlovaceae</taxon>
        <taxon>Diacronema</taxon>
    </lineage>
</organism>
<evidence type="ECO:0008006" key="4">
    <source>
        <dbReference type="Google" id="ProtNLM"/>
    </source>
</evidence>
<evidence type="ECO:0000256" key="1">
    <source>
        <dbReference type="SAM" id="MobiDB-lite"/>
    </source>
</evidence>
<protein>
    <recommendedName>
        <fullName evidence="4">CB1 cannabinoid receptor-interacting protein 1</fullName>
    </recommendedName>
</protein>
<keyword evidence="3" id="KW-1185">Reference proteome</keyword>
<feature type="compositionally biased region" description="Acidic residues" evidence="1">
    <location>
        <begin position="22"/>
        <end position="31"/>
    </location>
</feature>